<accession>A0ABQ6UE84</accession>
<evidence type="ECO:0008006" key="3">
    <source>
        <dbReference type="Google" id="ProtNLM"/>
    </source>
</evidence>
<evidence type="ECO:0000313" key="2">
    <source>
        <dbReference type="Proteomes" id="UP000471364"/>
    </source>
</evidence>
<keyword evidence="2" id="KW-1185">Reference proteome</keyword>
<proteinExistence type="predicted"/>
<gene>
    <name evidence="1" type="ORF">F6X54_20230</name>
</gene>
<name>A0ABQ6UE84_9ACTN</name>
<evidence type="ECO:0000313" key="1">
    <source>
        <dbReference type="EMBL" id="KAB1109142.1"/>
    </source>
</evidence>
<reference evidence="1 2" key="1">
    <citation type="submission" date="2019-09" db="EMBL/GenBank/DDBJ databases">
        <title>High taxonomic diversity of Micromonospora strains isolated from Medicago sativa nodules in different geographical locations.</title>
        <authorList>
            <person name="Martinez-Hidalgo P."/>
            <person name="Flores-Felix J.D."/>
            <person name="Velazquez E."/>
            <person name="Brau L."/>
            <person name="Trujillo M.E."/>
            <person name="Martinez-Molina E."/>
        </authorList>
    </citation>
    <scope>NUCLEOTIDE SEQUENCE [LARGE SCALE GENOMIC DNA]</scope>
    <source>
        <strain evidence="1 2">ALFB5</strain>
    </source>
</reference>
<organism evidence="1 2">
    <name type="scientific">Micromonospora aurantiaca</name>
    <name type="common">nom. illeg.</name>
    <dbReference type="NCBI Taxonomy" id="47850"/>
    <lineage>
        <taxon>Bacteria</taxon>
        <taxon>Bacillati</taxon>
        <taxon>Actinomycetota</taxon>
        <taxon>Actinomycetes</taxon>
        <taxon>Micromonosporales</taxon>
        <taxon>Micromonosporaceae</taxon>
        <taxon>Micromonospora</taxon>
    </lineage>
</organism>
<dbReference type="Proteomes" id="UP000471364">
    <property type="component" value="Unassembled WGS sequence"/>
</dbReference>
<comment type="caution">
    <text evidence="1">The sequence shown here is derived from an EMBL/GenBank/DDBJ whole genome shotgun (WGS) entry which is preliminary data.</text>
</comment>
<sequence>MTLFQPPAALGVVTQRAVNSLAIPKPAIAANPSLTAQQLVHIPIWWWVQPGWWRTHTASASAGGLTITARAVPQKITWYAGDGTTTVCTGPGTPWTPRADPKAASPDCGHTYTTTSANEPGGKFTLRAVATWEISWSGGGFSGTEPAITTTTAANVTVAEFRAVITG</sequence>
<protein>
    <recommendedName>
        <fullName evidence="3">ATP/GTP-binding protein</fullName>
    </recommendedName>
</protein>
<dbReference type="EMBL" id="WAAR01000096">
    <property type="protein sequence ID" value="KAB1109142.1"/>
    <property type="molecule type" value="Genomic_DNA"/>
</dbReference>